<keyword evidence="2" id="KW-0813">Transport</keyword>
<reference evidence="11 12" key="1">
    <citation type="submission" date="2018-12" db="EMBL/GenBank/DDBJ databases">
        <authorList>
            <person name="Li K."/>
        </authorList>
    </citation>
    <scope>NUCLEOTIDE SEQUENCE [LARGE SCALE GENOMIC DNA]</scope>
    <source>
        <strain evidence="12">CR22</strain>
    </source>
</reference>
<keyword evidence="12" id="KW-1185">Reference proteome</keyword>
<feature type="transmembrane region" description="Helical" evidence="9">
    <location>
        <begin position="20"/>
        <end position="44"/>
    </location>
</feature>
<dbReference type="InterPro" id="IPR011701">
    <property type="entry name" value="MFS"/>
</dbReference>
<dbReference type="GO" id="GO:0022857">
    <property type="term" value="F:transmembrane transporter activity"/>
    <property type="evidence" value="ECO:0007669"/>
    <property type="project" value="InterPro"/>
</dbReference>
<evidence type="ECO:0000313" key="11">
    <source>
        <dbReference type="EMBL" id="AZP21210.1"/>
    </source>
</evidence>
<dbReference type="NCBIfam" id="TIGR00711">
    <property type="entry name" value="efflux_EmrB"/>
    <property type="match status" value="1"/>
</dbReference>
<feature type="transmembrane region" description="Helical" evidence="9">
    <location>
        <begin position="367"/>
        <end position="386"/>
    </location>
</feature>
<evidence type="ECO:0000256" key="1">
    <source>
        <dbReference type="ARBA" id="ARBA00004651"/>
    </source>
</evidence>
<dbReference type="Gene3D" id="1.20.1720.10">
    <property type="entry name" value="Multidrug resistance protein D"/>
    <property type="match status" value="1"/>
</dbReference>
<evidence type="ECO:0000313" key="12">
    <source>
        <dbReference type="Proteomes" id="UP000280197"/>
    </source>
</evidence>
<dbReference type="Gene3D" id="1.20.1250.20">
    <property type="entry name" value="MFS general substrate transporter like domains"/>
    <property type="match status" value="1"/>
</dbReference>
<feature type="compositionally biased region" description="Basic and acidic residues" evidence="8">
    <location>
        <begin position="534"/>
        <end position="543"/>
    </location>
</feature>
<keyword evidence="3" id="KW-1003">Cell membrane</keyword>
<protein>
    <submittedName>
        <fullName evidence="11">DHA2 family efflux MFS transporter permease subunit</fullName>
    </submittedName>
</protein>
<keyword evidence="4 9" id="KW-0812">Transmembrane</keyword>
<feature type="transmembrane region" description="Helical" evidence="9">
    <location>
        <begin position="493"/>
        <end position="510"/>
    </location>
</feature>
<dbReference type="InterPro" id="IPR036259">
    <property type="entry name" value="MFS_trans_sf"/>
</dbReference>
<dbReference type="InterPro" id="IPR020846">
    <property type="entry name" value="MFS_dom"/>
</dbReference>
<feature type="transmembrane region" description="Helical" evidence="9">
    <location>
        <begin position="87"/>
        <end position="106"/>
    </location>
</feature>
<dbReference type="AlphaFoldDB" id="A0A3Q9C083"/>
<dbReference type="Proteomes" id="UP000280197">
    <property type="component" value="Chromosome"/>
</dbReference>
<keyword evidence="7" id="KW-0046">Antibiotic resistance</keyword>
<evidence type="ECO:0000256" key="4">
    <source>
        <dbReference type="ARBA" id="ARBA00022692"/>
    </source>
</evidence>
<organism evidence="11 12">
    <name type="scientific">Streptomyces aquilus</name>
    <dbReference type="NCBI Taxonomy" id="2548456"/>
    <lineage>
        <taxon>Bacteria</taxon>
        <taxon>Bacillati</taxon>
        <taxon>Actinomycetota</taxon>
        <taxon>Actinomycetes</taxon>
        <taxon>Kitasatosporales</taxon>
        <taxon>Streptomycetaceae</taxon>
        <taxon>Streptomyces</taxon>
    </lineage>
</organism>
<dbReference type="CDD" id="cd17321">
    <property type="entry name" value="MFS_MMR_MDR_like"/>
    <property type="match status" value="1"/>
</dbReference>
<dbReference type="GO" id="GO:0046677">
    <property type="term" value="P:response to antibiotic"/>
    <property type="evidence" value="ECO:0007669"/>
    <property type="project" value="UniProtKB-KW"/>
</dbReference>
<feature type="transmembrane region" description="Helical" evidence="9">
    <location>
        <begin position="207"/>
        <end position="227"/>
    </location>
</feature>
<keyword evidence="5 9" id="KW-1133">Transmembrane helix</keyword>
<evidence type="ECO:0000256" key="2">
    <source>
        <dbReference type="ARBA" id="ARBA00022448"/>
    </source>
</evidence>
<feature type="transmembrane region" description="Helical" evidence="9">
    <location>
        <begin position="314"/>
        <end position="332"/>
    </location>
</feature>
<feature type="transmembrane region" description="Helical" evidence="9">
    <location>
        <begin position="64"/>
        <end position="80"/>
    </location>
</feature>
<dbReference type="InterPro" id="IPR004638">
    <property type="entry name" value="EmrB-like"/>
</dbReference>
<dbReference type="SUPFAM" id="SSF103473">
    <property type="entry name" value="MFS general substrate transporter"/>
    <property type="match status" value="1"/>
</dbReference>
<feature type="transmembrane region" description="Helical" evidence="9">
    <location>
        <begin position="239"/>
        <end position="257"/>
    </location>
</feature>
<evidence type="ECO:0000259" key="10">
    <source>
        <dbReference type="PROSITE" id="PS50850"/>
    </source>
</evidence>
<feature type="transmembrane region" description="Helical" evidence="9">
    <location>
        <begin position="147"/>
        <end position="168"/>
    </location>
</feature>
<feature type="domain" description="Major facilitator superfamily (MFS) profile" evidence="10">
    <location>
        <begin position="22"/>
        <end position="514"/>
    </location>
</feature>
<gene>
    <name evidence="11" type="ORF">EJC51_37145</name>
</gene>
<feature type="transmembrane region" description="Helical" evidence="9">
    <location>
        <begin position="339"/>
        <end position="355"/>
    </location>
</feature>
<feature type="transmembrane region" description="Helical" evidence="9">
    <location>
        <begin position="269"/>
        <end position="294"/>
    </location>
</feature>
<evidence type="ECO:0000256" key="8">
    <source>
        <dbReference type="SAM" id="MobiDB-lite"/>
    </source>
</evidence>
<evidence type="ECO:0000256" key="9">
    <source>
        <dbReference type="SAM" id="Phobius"/>
    </source>
</evidence>
<proteinExistence type="predicted"/>
<feature type="transmembrane region" description="Helical" evidence="9">
    <location>
        <begin position="174"/>
        <end position="195"/>
    </location>
</feature>
<evidence type="ECO:0000256" key="6">
    <source>
        <dbReference type="ARBA" id="ARBA00023136"/>
    </source>
</evidence>
<name>A0A3Q9C083_9ACTN</name>
<feature type="region of interest" description="Disordered" evidence="8">
    <location>
        <begin position="519"/>
        <end position="543"/>
    </location>
</feature>
<dbReference type="GO" id="GO:0005886">
    <property type="term" value="C:plasma membrane"/>
    <property type="evidence" value="ECO:0007669"/>
    <property type="project" value="UniProtKB-SubCell"/>
</dbReference>
<dbReference type="PANTHER" id="PTHR42718">
    <property type="entry name" value="MAJOR FACILITATOR SUPERFAMILY MULTIDRUG TRANSPORTER MFSC"/>
    <property type="match status" value="1"/>
</dbReference>
<accession>A0A3Q9C083</accession>
<dbReference type="RefSeq" id="WP_126275064.1">
    <property type="nucleotide sequence ID" value="NZ_CP034463.1"/>
</dbReference>
<dbReference type="Pfam" id="PF07690">
    <property type="entry name" value="MFS_1"/>
    <property type="match status" value="1"/>
</dbReference>
<keyword evidence="6 9" id="KW-0472">Membrane</keyword>
<dbReference type="PANTHER" id="PTHR42718:SF42">
    <property type="entry name" value="EXPORT PROTEIN"/>
    <property type="match status" value="1"/>
</dbReference>
<feature type="transmembrane region" description="Helical" evidence="9">
    <location>
        <begin position="112"/>
        <end position="135"/>
    </location>
</feature>
<sequence>MPFLAHTPVEKMTGPYARRWWALLVLCLSLLITVMANTSLIVAAPDMTTDLGLSSSDLQWVVDSYTVPYAALMLVLGAIGDKYSRRGALVLGLLIFAGGSVMGSLVDETSLVIVARAIMGIGAAVVMPATLSLVVATFPRSERAKAITAWAATSGVAVAVGPLVSGWLLEDHAWGSTFLINVPIAVAAVFGALALVPPSKAEGMSRIDYVGGLLSILSVGSLIYAAIEGPHAGWGVGPVTAAVVAGAGLVAFVAWELRHPHPMLDVRKFALRPFTGSMLAVMFFFFGMFAVIYYSTQFLQFVLGYGALDTGVRLLPLGGAVFLGSAVTGVLAPKLGVRVMAVTGMTIGTAGMFLLTQIDKGSTYGDFLAPLMMLGLALGLAISPATDTIMGSFPESELGVGGGVNDTALELGGALGIAVLGSLLGTAYRDELTDLVGNRLPAEAMETAKDSVGAGLAVAQRVAQDPSAGPQQAQAAVDAVHQAFAHGVAQTSLIGGIIMAAGTLIVLAVLPGRRGFAKQSAEPEAATTASEAATAREHTGSPR</sequence>
<evidence type="ECO:0000256" key="3">
    <source>
        <dbReference type="ARBA" id="ARBA00022475"/>
    </source>
</evidence>
<feature type="compositionally biased region" description="Low complexity" evidence="8">
    <location>
        <begin position="522"/>
        <end position="533"/>
    </location>
</feature>
<comment type="subcellular location">
    <subcellularLocation>
        <location evidence="1">Cell membrane</location>
        <topology evidence="1">Multi-pass membrane protein</topology>
    </subcellularLocation>
</comment>
<evidence type="ECO:0000256" key="5">
    <source>
        <dbReference type="ARBA" id="ARBA00022989"/>
    </source>
</evidence>
<dbReference type="EMBL" id="CP034463">
    <property type="protein sequence ID" value="AZP21210.1"/>
    <property type="molecule type" value="Genomic_DNA"/>
</dbReference>
<feature type="transmembrane region" description="Helical" evidence="9">
    <location>
        <begin position="407"/>
        <end position="428"/>
    </location>
</feature>
<dbReference type="KEGG" id="saqu:EJC51_37145"/>
<evidence type="ECO:0000256" key="7">
    <source>
        <dbReference type="ARBA" id="ARBA00023251"/>
    </source>
</evidence>
<dbReference type="PROSITE" id="PS50850">
    <property type="entry name" value="MFS"/>
    <property type="match status" value="1"/>
</dbReference>